<evidence type="ECO:0000313" key="2">
    <source>
        <dbReference type="Proteomes" id="UP000308600"/>
    </source>
</evidence>
<organism evidence="1 2">
    <name type="scientific">Pluteus cervinus</name>
    <dbReference type="NCBI Taxonomy" id="181527"/>
    <lineage>
        <taxon>Eukaryota</taxon>
        <taxon>Fungi</taxon>
        <taxon>Dikarya</taxon>
        <taxon>Basidiomycota</taxon>
        <taxon>Agaricomycotina</taxon>
        <taxon>Agaricomycetes</taxon>
        <taxon>Agaricomycetidae</taxon>
        <taxon>Agaricales</taxon>
        <taxon>Pluteineae</taxon>
        <taxon>Pluteaceae</taxon>
        <taxon>Pluteus</taxon>
    </lineage>
</organism>
<protein>
    <submittedName>
        <fullName evidence="1">Uncharacterized protein</fullName>
    </submittedName>
</protein>
<sequence length="436" mass="50427">MLVNAFPSELLHHILDEFKPIYNINSVEDGAHKTQLYPKNWKPYAQTCSDFARLRLVCRRWDSFITPLLYSTYVLTTRPEEHLKRAVEGFKYNPHLIDRLIIRGHVGPRHTVQSGAAELLAACISGCTNLKQLEIIDPHRIFWHIGKSKAYAVFQSIPPSAPFQSLSLYFMHPKDHRGYAFGVHAALLGLGRRTRDLKDLRLIVIDHTETGQNVNSSESLYFPSEFTNLRTLSIQGGLEKDLQLPKLLSRIRRKGQDTSPLRELTLSRMRNFVDTEYMEMILSINNLGLHLTVLQLRLPPWSFYDPDPNHHVKHTHELPSTLLRCCPALETFIYLTHCPVKFLHALPHNLRTFGIRIEPRPTDSWLQALPLDLIHDSQPLVAFVRNERMRKDVKVLVIEWGNEFYIKSRSLGKKNSKPLREACAAYNVEYTEKIQF</sequence>
<dbReference type="Proteomes" id="UP000308600">
    <property type="component" value="Unassembled WGS sequence"/>
</dbReference>
<reference evidence="1 2" key="1">
    <citation type="journal article" date="2019" name="Nat. Ecol. Evol.">
        <title>Megaphylogeny resolves global patterns of mushroom evolution.</title>
        <authorList>
            <person name="Varga T."/>
            <person name="Krizsan K."/>
            <person name="Foldi C."/>
            <person name="Dima B."/>
            <person name="Sanchez-Garcia M."/>
            <person name="Sanchez-Ramirez S."/>
            <person name="Szollosi G.J."/>
            <person name="Szarkandi J.G."/>
            <person name="Papp V."/>
            <person name="Albert L."/>
            <person name="Andreopoulos W."/>
            <person name="Angelini C."/>
            <person name="Antonin V."/>
            <person name="Barry K.W."/>
            <person name="Bougher N.L."/>
            <person name="Buchanan P."/>
            <person name="Buyck B."/>
            <person name="Bense V."/>
            <person name="Catcheside P."/>
            <person name="Chovatia M."/>
            <person name="Cooper J."/>
            <person name="Damon W."/>
            <person name="Desjardin D."/>
            <person name="Finy P."/>
            <person name="Geml J."/>
            <person name="Haridas S."/>
            <person name="Hughes K."/>
            <person name="Justo A."/>
            <person name="Karasinski D."/>
            <person name="Kautmanova I."/>
            <person name="Kiss B."/>
            <person name="Kocsube S."/>
            <person name="Kotiranta H."/>
            <person name="LaButti K.M."/>
            <person name="Lechner B.E."/>
            <person name="Liimatainen K."/>
            <person name="Lipzen A."/>
            <person name="Lukacs Z."/>
            <person name="Mihaltcheva S."/>
            <person name="Morgado L.N."/>
            <person name="Niskanen T."/>
            <person name="Noordeloos M.E."/>
            <person name="Ohm R.A."/>
            <person name="Ortiz-Santana B."/>
            <person name="Ovrebo C."/>
            <person name="Racz N."/>
            <person name="Riley R."/>
            <person name="Savchenko A."/>
            <person name="Shiryaev A."/>
            <person name="Soop K."/>
            <person name="Spirin V."/>
            <person name="Szebenyi C."/>
            <person name="Tomsovsky M."/>
            <person name="Tulloss R.E."/>
            <person name="Uehling J."/>
            <person name="Grigoriev I.V."/>
            <person name="Vagvolgyi C."/>
            <person name="Papp T."/>
            <person name="Martin F.M."/>
            <person name="Miettinen O."/>
            <person name="Hibbett D.S."/>
            <person name="Nagy L.G."/>
        </authorList>
    </citation>
    <scope>NUCLEOTIDE SEQUENCE [LARGE SCALE GENOMIC DNA]</scope>
    <source>
        <strain evidence="1 2">NL-1719</strain>
    </source>
</reference>
<gene>
    <name evidence="1" type="ORF">BDN72DRAFT_144431</name>
</gene>
<proteinExistence type="predicted"/>
<dbReference type="EMBL" id="ML208402">
    <property type="protein sequence ID" value="TFK66546.1"/>
    <property type="molecule type" value="Genomic_DNA"/>
</dbReference>
<keyword evidence="2" id="KW-1185">Reference proteome</keyword>
<evidence type="ECO:0000313" key="1">
    <source>
        <dbReference type="EMBL" id="TFK66546.1"/>
    </source>
</evidence>
<name>A0ACD3ALE0_9AGAR</name>
<accession>A0ACD3ALE0</accession>